<dbReference type="Proteomes" id="UP001597106">
    <property type="component" value="Unassembled WGS sequence"/>
</dbReference>
<protein>
    <submittedName>
        <fullName evidence="4">NAD-dependent epimerase/dehydratase family protein</fullName>
    </submittedName>
</protein>
<accession>A0ABW3GK22</accession>
<dbReference type="SUPFAM" id="SSF51735">
    <property type="entry name" value="NAD(P)-binding Rossmann-fold domains"/>
    <property type="match status" value="1"/>
</dbReference>
<comment type="caution">
    <text evidence="4">The sequence shown here is derived from an EMBL/GenBank/DDBJ whole genome shotgun (WGS) entry which is preliminary data.</text>
</comment>
<evidence type="ECO:0000256" key="1">
    <source>
        <dbReference type="ARBA" id="ARBA00005125"/>
    </source>
</evidence>
<sequence length="308" mass="33553">MSTLLIGGGGFIGSSLIPYLLESGREHIIVVGRSKTPKLTLPTTVKYLSGDISNEVFARKLLSDADEVMDLAYSTVPKTSFDDPIHDVLGNLPSTVNLIKLASEYDLKKFLLVSSGGTVYGNAMYLPIDEAHLTNPVSPYGITKLASEKYALMYQRLAGLPVTIVRPGNPYGINQMPGKGQGFIATAIFQILKNEPVSIFGQNGTIRDYIYINDLAKGILCALENGKSGDIFNIGTGIGYSNRQIINHIIKLASSSKLKLNILPERPFDVAESVLSPAKLTYVSGWRPEFSIEDGLHATLNWARKFIN</sequence>
<proteinExistence type="inferred from homology"/>
<dbReference type="InterPro" id="IPR036291">
    <property type="entry name" value="NAD(P)-bd_dom_sf"/>
</dbReference>
<feature type="domain" description="NAD-dependent epimerase/dehydratase" evidence="3">
    <location>
        <begin position="4"/>
        <end position="235"/>
    </location>
</feature>
<dbReference type="Gene3D" id="3.40.50.720">
    <property type="entry name" value="NAD(P)-binding Rossmann-like Domain"/>
    <property type="match status" value="1"/>
</dbReference>
<dbReference type="Gene3D" id="3.90.25.10">
    <property type="entry name" value="UDP-galactose 4-epimerase, domain 1"/>
    <property type="match status" value="1"/>
</dbReference>
<evidence type="ECO:0000313" key="5">
    <source>
        <dbReference type="Proteomes" id="UP001597106"/>
    </source>
</evidence>
<dbReference type="EMBL" id="JBHTJW010000002">
    <property type="protein sequence ID" value="MFD0930367.1"/>
    <property type="molecule type" value="Genomic_DNA"/>
</dbReference>
<organism evidence="4 5">
    <name type="scientific">Methylophilus glucosoxydans</name>
    <dbReference type="NCBI Taxonomy" id="752553"/>
    <lineage>
        <taxon>Bacteria</taxon>
        <taxon>Pseudomonadati</taxon>
        <taxon>Pseudomonadota</taxon>
        <taxon>Betaproteobacteria</taxon>
        <taxon>Nitrosomonadales</taxon>
        <taxon>Methylophilaceae</taxon>
        <taxon>Methylophilus</taxon>
    </lineage>
</organism>
<dbReference type="InterPro" id="IPR001509">
    <property type="entry name" value="Epimerase_deHydtase"/>
</dbReference>
<comment type="similarity">
    <text evidence="2">Belongs to the NAD(P)-dependent epimerase/dehydratase family.</text>
</comment>
<evidence type="ECO:0000256" key="2">
    <source>
        <dbReference type="ARBA" id="ARBA00007637"/>
    </source>
</evidence>
<comment type="pathway">
    <text evidence="1">Bacterial outer membrane biogenesis; LPS O-antigen biosynthesis.</text>
</comment>
<name>A0ABW3GK22_9PROT</name>
<evidence type="ECO:0000313" key="4">
    <source>
        <dbReference type="EMBL" id="MFD0930367.1"/>
    </source>
</evidence>
<reference evidence="5" key="1">
    <citation type="journal article" date="2019" name="Int. J. Syst. Evol. Microbiol.">
        <title>The Global Catalogue of Microorganisms (GCM) 10K type strain sequencing project: providing services to taxonomists for standard genome sequencing and annotation.</title>
        <authorList>
            <consortium name="The Broad Institute Genomics Platform"/>
            <consortium name="The Broad Institute Genome Sequencing Center for Infectious Disease"/>
            <person name="Wu L."/>
            <person name="Ma J."/>
        </authorList>
    </citation>
    <scope>NUCLEOTIDE SEQUENCE [LARGE SCALE GENOMIC DNA]</scope>
    <source>
        <strain evidence="5">CCUG 59685</strain>
    </source>
</reference>
<dbReference type="RefSeq" id="WP_379076695.1">
    <property type="nucleotide sequence ID" value="NZ_JBHTJW010000002.1"/>
</dbReference>
<gene>
    <name evidence="4" type="ORF">ACFQ1T_11325</name>
</gene>
<evidence type="ECO:0000259" key="3">
    <source>
        <dbReference type="Pfam" id="PF01370"/>
    </source>
</evidence>
<keyword evidence="5" id="KW-1185">Reference proteome</keyword>
<dbReference type="Pfam" id="PF01370">
    <property type="entry name" value="Epimerase"/>
    <property type="match status" value="1"/>
</dbReference>
<dbReference type="PANTHER" id="PTHR43000">
    <property type="entry name" value="DTDP-D-GLUCOSE 4,6-DEHYDRATASE-RELATED"/>
    <property type="match status" value="1"/>
</dbReference>